<sequence>MLRKYEPDPSHVMRTDEVELDQMLSYVEYPLQILDRKEKQLRNKTVRTIFIKFW</sequence>
<dbReference type="PANTHER" id="PTHR46148:SF57">
    <property type="entry name" value="OS12G0499874 PROTEIN"/>
    <property type="match status" value="1"/>
</dbReference>
<organism evidence="1 2">
    <name type="scientific">Dorcoceras hygrometricum</name>
    <dbReference type="NCBI Taxonomy" id="472368"/>
    <lineage>
        <taxon>Eukaryota</taxon>
        <taxon>Viridiplantae</taxon>
        <taxon>Streptophyta</taxon>
        <taxon>Embryophyta</taxon>
        <taxon>Tracheophyta</taxon>
        <taxon>Spermatophyta</taxon>
        <taxon>Magnoliopsida</taxon>
        <taxon>eudicotyledons</taxon>
        <taxon>Gunneridae</taxon>
        <taxon>Pentapetalae</taxon>
        <taxon>asterids</taxon>
        <taxon>lamiids</taxon>
        <taxon>Lamiales</taxon>
        <taxon>Gesneriaceae</taxon>
        <taxon>Didymocarpoideae</taxon>
        <taxon>Trichosporeae</taxon>
        <taxon>Loxocarpinae</taxon>
        <taxon>Dorcoceras</taxon>
    </lineage>
</organism>
<keyword evidence="2" id="KW-1185">Reference proteome</keyword>
<reference evidence="1 2" key="1">
    <citation type="journal article" date="2015" name="Proc. Natl. Acad. Sci. U.S.A.">
        <title>The resurrection genome of Boea hygrometrica: A blueprint for survival of dehydration.</title>
        <authorList>
            <person name="Xiao L."/>
            <person name="Yang G."/>
            <person name="Zhang L."/>
            <person name="Yang X."/>
            <person name="Zhao S."/>
            <person name="Ji Z."/>
            <person name="Zhou Q."/>
            <person name="Hu M."/>
            <person name="Wang Y."/>
            <person name="Chen M."/>
            <person name="Xu Y."/>
            <person name="Jin H."/>
            <person name="Xiao X."/>
            <person name="Hu G."/>
            <person name="Bao F."/>
            <person name="Hu Y."/>
            <person name="Wan P."/>
            <person name="Li L."/>
            <person name="Deng X."/>
            <person name="Kuang T."/>
            <person name="Xiang C."/>
            <person name="Zhu J.K."/>
            <person name="Oliver M.J."/>
            <person name="He Y."/>
        </authorList>
    </citation>
    <scope>NUCLEOTIDE SEQUENCE [LARGE SCALE GENOMIC DNA]</scope>
    <source>
        <strain evidence="2">cv. XS01</strain>
    </source>
</reference>
<dbReference type="OrthoDB" id="1726844at2759"/>
<evidence type="ECO:0000313" key="1">
    <source>
        <dbReference type="EMBL" id="KZV19890.1"/>
    </source>
</evidence>
<name>A0A2Z7AF05_9LAMI</name>
<dbReference type="Proteomes" id="UP000250235">
    <property type="component" value="Unassembled WGS sequence"/>
</dbReference>
<proteinExistence type="predicted"/>
<protein>
    <submittedName>
        <fullName evidence="1">Uncharacterized protein</fullName>
    </submittedName>
</protein>
<gene>
    <name evidence="1" type="ORF">F511_15532</name>
</gene>
<dbReference type="PANTHER" id="PTHR46148">
    <property type="entry name" value="CHROMO DOMAIN-CONTAINING PROTEIN"/>
    <property type="match status" value="1"/>
</dbReference>
<dbReference type="AlphaFoldDB" id="A0A2Z7AF05"/>
<dbReference type="EMBL" id="KV016261">
    <property type="protein sequence ID" value="KZV19890.1"/>
    <property type="molecule type" value="Genomic_DNA"/>
</dbReference>
<evidence type="ECO:0000313" key="2">
    <source>
        <dbReference type="Proteomes" id="UP000250235"/>
    </source>
</evidence>
<accession>A0A2Z7AF05</accession>